<dbReference type="EMBL" id="LR797210">
    <property type="protein sequence ID" value="CAB4194511.1"/>
    <property type="molecule type" value="Genomic_DNA"/>
</dbReference>
<proteinExistence type="predicted"/>
<evidence type="ECO:0000313" key="1">
    <source>
        <dbReference type="EMBL" id="CAB4194511.1"/>
    </source>
</evidence>
<organism evidence="1">
    <name type="scientific">uncultured Caudovirales phage</name>
    <dbReference type="NCBI Taxonomy" id="2100421"/>
    <lineage>
        <taxon>Viruses</taxon>
        <taxon>Duplodnaviria</taxon>
        <taxon>Heunggongvirae</taxon>
        <taxon>Uroviricota</taxon>
        <taxon>Caudoviricetes</taxon>
        <taxon>Peduoviridae</taxon>
        <taxon>Maltschvirus</taxon>
        <taxon>Maltschvirus maltsch</taxon>
    </lineage>
</organism>
<sequence>MRTLTAPILAALAAPNVALAQLVRIWMPRNNYAFPGNVAIQSEAFDNAAWTLFESASIVANSTVSPTGLTVADALVASVAQDGVHQIVLGADDTTYTVSVFAKAGTLSLFQFGITNQDESATGYTTFDLSTGVVGTPSGLFSNLSAGMEYHGNGWWRCFVTGTSPSAGEAGFGTLPYMPSFGPGKTRIGMFPRLLTSGHVHLWGGQIEQGTLTDYKPTVGSAVYGDMITLATANCNIPSGGLIYKGAYGLGTISQIDDSPGEVKGLTFQMVGSASSSISLALDGANQWQGCVIEIFTCLLSSDYQVVDAILEWSGFGDTLSIEETSSGTILNATAESSAVDLLRGSILTISNADQQVLYPSDRAFEYITSQVDKPVIWPSKEYFQK</sequence>
<gene>
    <name evidence="1" type="ORF">UFOVP1254_96</name>
</gene>
<reference evidence="1" key="1">
    <citation type="submission" date="2020-05" db="EMBL/GenBank/DDBJ databases">
        <authorList>
            <person name="Chiriac C."/>
            <person name="Salcher M."/>
            <person name="Ghai R."/>
            <person name="Kavagutti S V."/>
        </authorList>
    </citation>
    <scope>NUCLEOTIDE SEQUENCE</scope>
</reference>
<protein>
    <submittedName>
        <fullName evidence="1">Uncharacterized protein</fullName>
    </submittedName>
</protein>
<accession>A0A6J5RLM7</accession>
<name>A0A6J5RLM7_9CAUD</name>